<dbReference type="InterPro" id="IPR037147">
    <property type="entry name" value="Ribosomal_bL28_sf"/>
</dbReference>
<protein>
    <recommendedName>
        <fullName evidence="4 5">Large ribosomal subunit protein bL28</fullName>
    </recommendedName>
</protein>
<dbReference type="NCBIfam" id="TIGR00009">
    <property type="entry name" value="L28"/>
    <property type="match status" value="1"/>
</dbReference>
<proteinExistence type="inferred from homology"/>
<dbReference type="Proteomes" id="UP000015523">
    <property type="component" value="Unassembled WGS sequence"/>
</dbReference>
<comment type="caution">
    <text evidence="6">The sequence shown here is derived from an EMBL/GenBank/DDBJ whole genome shotgun (WGS) entry which is preliminary data.</text>
</comment>
<dbReference type="SUPFAM" id="SSF143800">
    <property type="entry name" value="L28p-like"/>
    <property type="match status" value="1"/>
</dbReference>
<dbReference type="AlphaFoldDB" id="T0K562"/>
<evidence type="ECO:0000313" key="6">
    <source>
        <dbReference type="EMBL" id="EQB31809.1"/>
    </source>
</evidence>
<evidence type="ECO:0000256" key="2">
    <source>
        <dbReference type="ARBA" id="ARBA00022980"/>
    </source>
</evidence>
<dbReference type="Pfam" id="PF00830">
    <property type="entry name" value="Ribosomal_L28"/>
    <property type="match status" value="1"/>
</dbReference>
<sequence length="121" mass="13296">MTTAGNPAIGAAFRTNPNDKVEKIMSRICELTGKGRQVGHNVSHANNKTKRVFLPNLQNVTLISESLEKSVTLRVSTHGLRSVEHNGGLDNWLLKTGDEKLSLKARRLKRDIKKKQAAVAA</sequence>
<keyword evidence="7" id="KW-1185">Reference proteome</keyword>
<name>T0K562_9SPHN</name>
<accession>T0K562</accession>
<dbReference type="Gene3D" id="2.30.170.40">
    <property type="entry name" value="Ribosomal protein L28/L24"/>
    <property type="match status" value="1"/>
</dbReference>
<dbReference type="PATRIC" id="fig|1346791.3.peg.2423"/>
<gene>
    <name evidence="5" type="primary">rpmB</name>
    <name evidence="6" type="ORF">M529_12615</name>
</gene>
<organism evidence="6 7">
    <name type="scientific">Sphingobium ummariense RL-3</name>
    <dbReference type="NCBI Taxonomy" id="1346791"/>
    <lineage>
        <taxon>Bacteria</taxon>
        <taxon>Pseudomonadati</taxon>
        <taxon>Pseudomonadota</taxon>
        <taxon>Alphaproteobacteria</taxon>
        <taxon>Sphingomonadales</taxon>
        <taxon>Sphingomonadaceae</taxon>
        <taxon>Sphingobium</taxon>
    </lineage>
</organism>
<dbReference type="GO" id="GO:0003735">
    <property type="term" value="F:structural constituent of ribosome"/>
    <property type="evidence" value="ECO:0007669"/>
    <property type="project" value="InterPro"/>
</dbReference>
<dbReference type="InterPro" id="IPR001383">
    <property type="entry name" value="Ribosomal_bL28_bact-type"/>
</dbReference>
<dbReference type="EMBL" id="AUWY01000088">
    <property type="protein sequence ID" value="EQB31809.1"/>
    <property type="molecule type" value="Genomic_DNA"/>
</dbReference>
<evidence type="ECO:0000256" key="5">
    <source>
        <dbReference type="HAMAP-Rule" id="MF_00373"/>
    </source>
</evidence>
<dbReference type="InterPro" id="IPR026569">
    <property type="entry name" value="Ribosomal_bL28"/>
</dbReference>
<comment type="similarity">
    <text evidence="1 5">Belongs to the bacterial ribosomal protein bL28 family.</text>
</comment>
<dbReference type="eggNOG" id="COG0227">
    <property type="taxonomic scope" value="Bacteria"/>
</dbReference>
<evidence type="ECO:0000256" key="1">
    <source>
        <dbReference type="ARBA" id="ARBA00008760"/>
    </source>
</evidence>
<dbReference type="PANTHER" id="PTHR13528">
    <property type="entry name" value="39S RIBOSOMAL PROTEIN L28, MITOCHONDRIAL"/>
    <property type="match status" value="1"/>
</dbReference>
<dbReference type="STRING" id="1346791.M529_12615"/>
<evidence type="ECO:0000313" key="7">
    <source>
        <dbReference type="Proteomes" id="UP000015523"/>
    </source>
</evidence>
<keyword evidence="2 5" id="KW-0689">Ribosomal protein</keyword>
<dbReference type="PANTHER" id="PTHR13528:SF2">
    <property type="entry name" value="LARGE RIBOSOMAL SUBUNIT PROTEIN BL28M"/>
    <property type="match status" value="1"/>
</dbReference>
<keyword evidence="3 5" id="KW-0687">Ribonucleoprotein</keyword>
<dbReference type="HAMAP" id="MF_00373">
    <property type="entry name" value="Ribosomal_bL28"/>
    <property type="match status" value="1"/>
</dbReference>
<dbReference type="InterPro" id="IPR034704">
    <property type="entry name" value="Ribosomal_bL28/bL31-like_sf"/>
</dbReference>
<dbReference type="GO" id="GO:0022625">
    <property type="term" value="C:cytosolic large ribosomal subunit"/>
    <property type="evidence" value="ECO:0007669"/>
    <property type="project" value="TreeGrafter"/>
</dbReference>
<reference evidence="6 7" key="1">
    <citation type="journal article" date="2013" name="Genome Announc.">
        <title>Draft Genome Sequence of Sphingobium ummariense Strain RL-3, a Hexachlorocyclohexane-Degrading Bacterium.</title>
        <authorList>
            <person name="Kohli P."/>
            <person name="Dua A."/>
            <person name="Sangwan N."/>
            <person name="Oldach P."/>
            <person name="Khurana J.P."/>
            <person name="Lal R."/>
        </authorList>
    </citation>
    <scope>NUCLEOTIDE SEQUENCE [LARGE SCALE GENOMIC DNA]</scope>
    <source>
        <strain evidence="6 7">RL-3</strain>
    </source>
</reference>
<dbReference type="GO" id="GO:0006412">
    <property type="term" value="P:translation"/>
    <property type="evidence" value="ECO:0007669"/>
    <property type="project" value="UniProtKB-UniRule"/>
</dbReference>
<evidence type="ECO:0000256" key="4">
    <source>
        <dbReference type="ARBA" id="ARBA00035174"/>
    </source>
</evidence>
<evidence type="ECO:0000256" key="3">
    <source>
        <dbReference type="ARBA" id="ARBA00023274"/>
    </source>
</evidence>